<dbReference type="Proteomes" id="UP000091857">
    <property type="component" value="Chromosome 6"/>
</dbReference>
<keyword evidence="2" id="KW-1185">Reference proteome</keyword>
<sequence>MTWLFNSIQSDDPDSSLPSPSPSPSAPNRHPHDSPAIRGGGVKEDFSVIGDSIACQFRGVANFLAPPPSPSSSSSSLDKPLLSSSSPSQSQSLLGICNDLAELGGSLWSGLSLFSSNKAVSEISKFTSSFFAISKWL</sequence>
<evidence type="ECO:0000313" key="2">
    <source>
        <dbReference type="Proteomes" id="UP000091857"/>
    </source>
</evidence>
<comment type="caution">
    <text evidence="1">The sequence shown here is derived from an EMBL/GenBank/DDBJ whole genome shotgun (WGS) entry which is preliminary data.</text>
</comment>
<gene>
    <name evidence="1" type="ORF">MANES_06G046451v8</name>
</gene>
<evidence type="ECO:0000313" key="1">
    <source>
        <dbReference type="EMBL" id="KAG8652022.1"/>
    </source>
</evidence>
<proteinExistence type="predicted"/>
<reference evidence="2" key="1">
    <citation type="journal article" date="2016" name="Nat. Biotechnol.">
        <title>Sequencing wild and cultivated cassava and related species reveals extensive interspecific hybridization and genetic diversity.</title>
        <authorList>
            <person name="Bredeson J.V."/>
            <person name="Lyons J.B."/>
            <person name="Prochnik S.E."/>
            <person name="Wu G.A."/>
            <person name="Ha C.M."/>
            <person name="Edsinger-Gonzales E."/>
            <person name="Grimwood J."/>
            <person name="Schmutz J."/>
            <person name="Rabbi I.Y."/>
            <person name="Egesi C."/>
            <person name="Nauluvula P."/>
            <person name="Lebot V."/>
            <person name="Ndunguru J."/>
            <person name="Mkamilo G."/>
            <person name="Bart R.S."/>
            <person name="Setter T.L."/>
            <person name="Gleadow R.M."/>
            <person name="Kulakow P."/>
            <person name="Ferguson M.E."/>
            <person name="Rounsley S."/>
            <person name="Rokhsar D.S."/>
        </authorList>
    </citation>
    <scope>NUCLEOTIDE SEQUENCE [LARGE SCALE GENOMIC DNA]</scope>
    <source>
        <strain evidence="2">cv. AM560-2</strain>
    </source>
</reference>
<protein>
    <submittedName>
        <fullName evidence="1">Uncharacterized protein</fullName>
    </submittedName>
</protein>
<name>A0ACB7HGX8_MANES</name>
<accession>A0ACB7HGX8</accession>
<dbReference type="EMBL" id="CM004392">
    <property type="protein sequence ID" value="KAG8652022.1"/>
    <property type="molecule type" value="Genomic_DNA"/>
</dbReference>
<organism evidence="1 2">
    <name type="scientific">Manihot esculenta</name>
    <name type="common">Cassava</name>
    <name type="synonym">Jatropha manihot</name>
    <dbReference type="NCBI Taxonomy" id="3983"/>
    <lineage>
        <taxon>Eukaryota</taxon>
        <taxon>Viridiplantae</taxon>
        <taxon>Streptophyta</taxon>
        <taxon>Embryophyta</taxon>
        <taxon>Tracheophyta</taxon>
        <taxon>Spermatophyta</taxon>
        <taxon>Magnoliopsida</taxon>
        <taxon>eudicotyledons</taxon>
        <taxon>Gunneridae</taxon>
        <taxon>Pentapetalae</taxon>
        <taxon>rosids</taxon>
        <taxon>fabids</taxon>
        <taxon>Malpighiales</taxon>
        <taxon>Euphorbiaceae</taxon>
        <taxon>Crotonoideae</taxon>
        <taxon>Manihoteae</taxon>
        <taxon>Manihot</taxon>
    </lineage>
</organism>